<evidence type="ECO:0000313" key="1">
    <source>
        <dbReference type="EMBL" id="EWM52370.1"/>
    </source>
</evidence>
<proteinExistence type="predicted"/>
<dbReference type="OrthoDB" id="1822418at2"/>
<evidence type="ECO:0000313" key="2">
    <source>
        <dbReference type="Proteomes" id="UP000019365"/>
    </source>
</evidence>
<organism evidence="1 2">
    <name type="scientific">Ruminococcus flavefaciens 007c</name>
    <dbReference type="NCBI Taxonomy" id="1341157"/>
    <lineage>
        <taxon>Bacteria</taxon>
        <taxon>Bacillati</taxon>
        <taxon>Bacillota</taxon>
        <taxon>Clostridia</taxon>
        <taxon>Eubacteriales</taxon>
        <taxon>Oscillospiraceae</taxon>
        <taxon>Ruminococcus</taxon>
    </lineage>
</organism>
<name>W7UU59_RUMFL</name>
<accession>W7UU59</accession>
<keyword evidence="2" id="KW-1185">Reference proteome</keyword>
<dbReference type="AlphaFoldDB" id="W7UU59"/>
<comment type="caution">
    <text evidence="1">The sequence shown here is derived from an EMBL/GenBank/DDBJ whole genome shotgun (WGS) entry which is preliminary data.</text>
</comment>
<dbReference type="EMBL" id="ATAX01000036">
    <property type="protein sequence ID" value="EWM52370.1"/>
    <property type="molecule type" value="Genomic_DNA"/>
</dbReference>
<dbReference type="Proteomes" id="UP000019365">
    <property type="component" value="Unassembled WGS sequence"/>
</dbReference>
<protein>
    <submittedName>
        <fullName evidence="1">Uncharacterized protein</fullName>
    </submittedName>
</protein>
<dbReference type="RefSeq" id="WP_037301447.1">
    <property type="nucleotide sequence ID" value="NZ_ATAX01000036.1"/>
</dbReference>
<sequence length="91" mass="10420">MKKQNEKRICKPLRIPEHVVKEIESEAKKKGTTFSHVAIERLQHDYNKLTPAILSKLQDIANMATEAVDNPSPELAKNVQKEVESLWKSLK</sequence>
<reference evidence="1 2" key="1">
    <citation type="journal article" date="2014" name="PLoS ONE">
        <title>Rumen cellulosomics: divergent fiber-degrading strategies revealed by comparative genome-wide analysis of six ruminococcal strains.</title>
        <authorList>
            <person name="Dassa B."/>
            <person name="Borovok I."/>
            <person name="Ruimy-Israeli V."/>
            <person name="Lamed R."/>
            <person name="Flint H.J."/>
            <person name="Duncan S.H."/>
            <person name="Henrissat B."/>
            <person name="Coutinho P."/>
            <person name="Morrison M."/>
            <person name="Mosoni P."/>
            <person name="Yeoman C.J."/>
            <person name="White B.A."/>
            <person name="Bayer E.A."/>
        </authorList>
    </citation>
    <scope>NUCLEOTIDE SEQUENCE [LARGE SCALE GENOMIC DNA]</scope>
    <source>
        <strain evidence="1 2">007c</strain>
    </source>
</reference>
<gene>
    <name evidence="1" type="ORF">RF007C_13550</name>
</gene>